<keyword evidence="2" id="KW-0349">Heme</keyword>
<dbReference type="PANTHER" id="PTHR46696:SF1">
    <property type="entry name" value="CYTOCHROME P450 YJIB-RELATED"/>
    <property type="match status" value="1"/>
</dbReference>
<dbReference type="Pfam" id="PF00067">
    <property type="entry name" value="p450"/>
    <property type="match status" value="1"/>
</dbReference>
<organism evidence="3 4">
    <name type="scientific">Actinophytocola glycyrrhizae</name>
    <dbReference type="NCBI Taxonomy" id="2044873"/>
    <lineage>
        <taxon>Bacteria</taxon>
        <taxon>Bacillati</taxon>
        <taxon>Actinomycetota</taxon>
        <taxon>Actinomycetes</taxon>
        <taxon>Pseudonocardiales</taxon>
        <taxon>Pseudonocardiaceae</taxon>
    </lineage>
</organism>
<name>A0ABV9S5U9_9PSEU</name>
<reference evidence="4" key="1">
    <citation type="journal article" date="2019" name="Int. J. Syst. Evol. Microbiol.">
        <title>The Global Catalogue of Microorganisms (GCM) 10K type strain sequencing project: providing services to taxonomists for standard genome sequencing and annotation.</title>
        <authorList>
            <consortium name="The Broad Institute Genomics Platform"/>
            <consortium name="The Broad Institute Genome Sequencing Center for Infectious Disease"/>
            <person name="Wu L."/>
            <person name="Ma J."/>
        </authorList>
    </citation>
    <scope>NUCLEOTIDE SEQUENCE [LARGE SCALE GENOMIC DNA]</scope>
    <source>
        <strain evidence="4">ZS-22-S1</strain>
    </source>
</reference>
<dbReference type="EMBL" id="JBHSIS010000009">
    <property type="protein sequence ID" value="MFC4855872.1"/>
    <property type="molecule type" value="Genomic_DNA"/>
</dbReference>
<evidence type="ECO:0000256" key="2">
    <source>
        <dbReference type="RuleBase" id="RU000461"/>
    </source>
</evidence>
<dbReference type="InterPro" id="IPR001128">
    <property type="entry name" value="Cyt_P450"/>
</dbReference>
<dbReference type="SUPFAM" id="SSF48264">
    <property type="entry name" value="Cytochrome P450"/>
    <property type="match status" value="1"/>
</dbReference>
<keyword evidence="2" id="KW-0560">Oxidoreductase</keyword>
<dbReference type="RefSeq" id="WP_378057840.1">
    <property type="nucleotide sequence ID" value="NZ_JBHSIS010000009.1"/>
</dbReference>
<evidence type="ECO:0000313" key="3">
    <source>
        <dbReference type="EMBL" id="MFC4855872.1"/>
    </source>
</evidence>
<protein>
    <submittedName>
        <fullName evidence="3">Cytochrome P450</fullName>
    </submittedName>
</protein>
<keyword evidence="2" id="KW-0408">Iron</keyword>
<comment type="caution">
    <text evidence="3">The sequence shown here is derived from an EMBL/GenBank/DDBJ whole genome shotgun (WGS) entry which is preliminary data.</text>
</comment>
<accession>A0ABV9S5U9</accession>
<keyword evidence="4" id="KW-1185">Reference proteome</keyword>
<keyword evidence="2" id="KW-0479">Metal-binding</keyword>
<dbReference type="CDD" id="cd11031">
    <property type="entry name" value="Cyp158A-like"/>
    <property type="match status" value="1"/>
</dbReference>
<dbReference type="Proteomes" id="UP001595859">
    <property type="component" value="Unassembled WGS sequence"/>
</dbReference>
<comment type="similarity">
    <text evidence="1 2">Belongs to the cytochrome P450 family.</text>
</comment>
<proteinExistence type="inferred from homology"/>
<dbReference type="InterPro" id="IPR036396">
    <property type="entry name" value="Cyt_P450_sf"/>
</dbReference>
<sequence length="407" mass="45237">MAEGRPETDSCPVAQSYPFSSPHALDLDPTYARLRAAEPVARVRLPYGQDGWLVTRYADARTVLADSRFSREAVVGVDIPRVRPELTDQPGSLLSLDPPAHGRLRRLVARAFTKRRVETLRPRMERMTNGLLDRMSAAGRPADFVRHVSVPLAVTTISELFGIPEAGRPRFQAGAEAALSTSAMSPEQRRSYRTDLNDYLVELVEQRRREPAEDLLGTLVTAHDEGDRLSEVELVQLAWVVLVAGYDTTMNQISNMVWTLLNEPDRWNTVRRDPDRLTARIEELLRFIPLGVAAAFPRIATEDVELSGVTIRAGDAVLMLVHAANRDPEVFADPEVLDLDREPAAHLAFGHGPHHCVGAQLARMELEVLLSTLSRRFAGLRLAGAADDVPWRAGGMFRGPRELLVTW</sequence>
<keyword evidence="2" id="KW-0503">Monooxygenase</keyword>
<evidence type="ECO:0000313" key="4">
    <source>
        <dbReference type="Proteomes" id="UP001595859"/>
    </source>
</evidence>
<dbReference type="Gene3D" id="1.10.630.10">
    <property type="entry name" value="Cytochrome P450"/>
    <property type="match status" value="1"/>
</dbReference>
<dbReference type="PANTHER" id="PTHR46696">
    <property type="entry name" value="P450, PUTATIVE (EUROFUNG)-RELATED"/>
    <property type="match status" value="1"/>
</dbReference>
<evidence type="ECO:0000256" key="1">
    <source>
        <dbReference type="ARBA" id="ARBA00010617"/>
    </source>
</evidence>
<gene>
    <name evidence="3" type="ORF">ACFPCV_20360</name>
</gene>
<dbReference type="PRINTS" id="PR00359">
    <property type="entry name" value="BP450"/>
</dbReference>
<dbReference type="InterPro" id="IPR002397">
    <property type="entry name" value="Cyt_P450_B"/>
</dbReference>
<dbReference type="PROSITE" id="PS00086">
    <property type="entry name" value="CYTOCHROME_P450"/>
    <property type="match status" value="1"/>
</dbReference>
<dbReference type="PRINTS" id="PR00385">
    <property type="entry name" value="P450"/>
</dbReference>
<dbReference type="InterPro" id="IPR017972">
    <property type="entry name" value="Cyt_P450_CS"/>
</dbReference>